<comment type="caution">
    <text evidence="1">The sequence shown here is derived from an EMBL/GenBank/DDBJ whole genome shotgun (WGS) entry which is preliminary data.</text>
</comment>
<evidence type="ECO:0000313" key="1">
    <source>
        <dbReference type="EMBL" id="KAK3284513.1"/>
    </source>
</evidence>
<reference evidence="1 2" key="1">
    <citation type="journal article" date="2015" name="Genome Biol. Evol.">
        <title>Comparative Genomics of a Bacterivorous Green Alga Reveals Evolutionary Causalities and Consequences of Phago-Mixotrophic Mode of Nutrition.</title>
        <authorList>
            <person name="Burns J.A."/>
            <person name="Paasch A."/>
            <person name="Narechania A."/>
            <person name="Kim E."/>
        </authorList>
    </citation>
    <scope>NUCLEOTIDE SEQUENCE [LARGE SCALE GENOMIC DNA]</scope>
    <source>
        <strain evidence="1 2">PLY_AMNH</strain>
    </source>
</reference>
<dbReference type="AlphaFoldDB" id="A0AAE0GUV2"/>
<name>A0AAE0GUV2_9CHLO</name>
<organism evidence="1 2">
    <name type="scientific">Cymbomonas tetramitiformis</name>
    <dbReference type="NCBI Taxonomy" id="36881"/>
    <lineage>
        <taxon>Eukaryota</taxon>
        <taxon>Viridiplantae</taxon>
        <taxon>Chlorophyta</taxon>
        <taxon>Pyramimonadophyceae</taxon>
        <taxon>Pyramimonadales</taxon>
        <taxon>Pyramimonadaceae</taxon>
        <taxon>Cymbomonas</taxon>
    </lineage>
</organism>
<keyword evidence="2" id="KW-1185">Reference proteome</keyword>
<proteinExistence type="predicted"/>
<sequence>MPHFPLWLEPRNVYPARCHHVCEQQQYSHQPYCRHPARAQPSLSTSTSITFAATTPTSASPPAHPAFTSSTFTPAPISITSPATYPTYPIYPISPTFPAFPTFTHNLGLPGDCDSSSSYIYHTKSALAPILPHTVRAPFTHLSTPKFRPTISSGRL</sequence>
<dbReference type="Proteomes" id="UP001190700">
    <property type="component" value="Unassembled WGS sequence"/>
</dbReference>
<evidence type="ECO:0000313" key="2">
    <source>
        <dbReference type="Proteomes" id="UP001190700"/>
    </source>
</evidence>
<protein>
    <submittedName>
        <fullName evidence="1">Uncharacterized protein</fullName>
    </submittedName>
</protein>
<gene>
    <name evidence="1" type="ORF">CYMTET_7842</name>
</gene>
<accession>A0AAE0GUV2</accession>
<dbReference type="EMBL" id="LGRX02002257">
    <property type="protein sequence ID" value="KAK3284513.1"/>
    <property type="molecule type" value="Genomic_DNA"/>
</dbReference>